<feature type="modified residue" description="4-aspartylphosphate" evidence="3">
    <location>
        <position position="57"/>
    </location>
</feature>
<accession>A0A5M9HWG7</accession>
<dbReference type="Gene3D" id="3.40.50.2300">
    <property type="match status" value="1"/>
</dbReference>
<dbReference type="Proteomes" id="UP000322025">
    <property type="component" value="Unassembled WGS sequence"/>
</dbReference>
<dbReference type="Gene3D" id="2.40.50.1020">
    <property type="entry name" value="LytTr DNA-binding domain"/>
    <property type="match status" value="1"/>
</dbReference>
<dbReference type="RefSeq" id="WP_150310947.1">
    <property type="nucleotide sequence ID" value="NZ_VMSO01000010.1"/>
</dbReference>
<dbReference type="Pfam" id="PF04397">
    <property type="entry name" value="LytTR"/>
    <property type="match status" value="1"/>
</dbReference>
<dbReference type="PANTHER" id="PTHR37299">
    <property type="entry name" value="TRANSCRIPTIONAL REGULATOR-RELATED"/>
    <property type="match status" value="1"/>
</dbReference>
<evidence type="ECO:0000256" key="3">
    <source>
        <dbReference type="PROSITE-ProRule" id="PRU00169"/>
    </source>
</evidence>
<sequence>MIRTAIVEDDEIYQKQLSSYITKYGEEHDEKFDITVFPDGYDIVERYSGNYDIIFLDIQMEHMDGMEAARKIRKLDENVILIFITNMAQYAIQGYEVNALDYVLKPISEFAFYQELDKAVRRLKGRNEAFLTVAQEKGMMRLNLSQISYLESQGHQIIIHSDRGNYVFRDTMKQMEQKLSGGQFVRCNSGYLVNLRYVEEVSGSTVTVAGDKLQISRPRRKSFMEALTDYLGGK</sequence>
<proteinExistence type="predicted"/>
<comment type="function">
    <text evidence="2">May play the central regulatory role in sporulation. It may be an element of the effector pathway responsible for the activation of sporulation genes in response to nutritional stress. Spo0A may act in concert with spo0H (a sigma factor) to control the expression of some genes that are critical to the sporulation process.</text>
</comment>
<dbReference type="PROSITE" id="PS50110">
    <property type="entry name" value="RESPONSE_REGULATORY"/>
    <property type="match status" value="1"/>
</dbReference>
<dbReference type="PROSITE" id="PS50930">
    <property type="entry name" value="HTH_LYTTR"/>
    <property type="match status" value="1"/>
</dbReference>
<keyword evidence="3" id="KW-0597">Phosphoprotein</keyword>
<evidence type="ECO:0000259" key="5">
    <source>
        <dbReference type="PROSITE" id="PS50930"/>
    </source>
</evidence>
<evidence type="ECO:0000259" key="4">
    <source>
        <dbReference type="PROSITE" id="PS50110"/>
    </source>
</evidence>
<dbReference type="SMART" id="SM00850">
    <property type="entry name" value="LytTR"/>
    <property type="match status" value="1"/>
</dbReference>
<feature type="domain" description="HTH LytTR-type" evidence="5">
    <location>
        <begin position="131"/>
        <end position="229"/>
    </location>
</feature>
<name>A0A5M9HWG7_9FIRM</name>
<reference evidence="6" key="1">
    <citation type="submission" date="2019-07" db="EMBL/GenBank/DDBJ databases">
        <authorList>
            <person name="Wongkuna S."/>
            <person name="Scaria J."/>
        </authorList>
    </citation>
    <scope>NUCLEOTIDE SEQUENCE [LARGE SCALE GENOMIC DNA]</scope>
    <source>
        <strain evidence="6">SW178</strain>
    </source>
</reference>
<evidence type="ECO:0000256" key="2">
    <source>
        <dbReference type="ARBA" id="ARBA00024867"/>
    </source>
</evidence>
<comment type="caution">
    <text evidence="6">The sequence shown here is derived from an EMBL/GenBank/DDBJ whole genome shotgun (WGS) entry which is preliminary data.</text>
</comment>
<dbReference type="SMART" id="SM00448">
    <property type="entry name" value="REC"/>
    <property type="match status" value="1"/>
</dbReference>
<evidence type="ECO:0000256" key="1">
    <source>
        <dbReference type="ARBA" id="ARBA00018672"/>
    </source>
</evidence>
<feature type="domain" description="Response regulatory" evidence="4">
    <location>
        <begin position="3"/>
        <end position="120"/>
    </location>
</feature>
<dbReference type="OrthoDB" id="9774865at2"/>
<evidence type="ECO:0000313" key="6">
    <source>
        <dbReference type="EMBL" id="KAA8501320.1"/>
    </source>
</evidence>
<organism evidence="6 7">
    <name type="scientific">Mediterraneibacter catenae</name>
    <dbReference type="NCBI Taxonomy" id="2594882"/>
    <lineage>
        <taxon>Bacteria</taxon>
        <taxon>Bacillati</taxon>
        <taxon>Bacillota</taxon>
        <taxon>Clostridia</taxon>
        <taxon>Lachnospirales</taxon>
        <taxon>Lachnospiraceae</taxon>
        <taxon>Mediterraneibacter</taxon>
    </lineage>
</organism>
<protein>
    <recommendedName>
        <fullName evidence="1">Stage 0 sporulation protein A homolog</fullName>
    </recommendedName>
</protein>
<keyword evidence="7" id="KW-1185">Reference proteome</keyword>
<dbReference type="InterPro" id="IPR011006">
    <property type="entry name" value="CheY-like_superfamily"/>
</dbReference>
<dbReference type="GO" id="GO:0003677">
    <property type="term" value="F:DNA binding"/>
    <property type="evidence" value="ECO:0007669"/>
    <property type="project" value="InterPro"/>
</dbReference>
<dbReference type="InterPro" id="IPR007492">
    <property type="entry name" value="LytTR_DNA-bd_dom"/>
</dbReference>
<gene>
    <name evidence="6" type="ORF">FNY66_09450</name>
</gene>
<dbReference type="AlphaFoldDB" id="A0A5M9HWG7"/>
<evidence type="ECO:0000313" key="7">
    <source>
        <dbReference type="Proteomes" id="UP000322025"/>
    </source>
</evidence>
<dbReference type="PANTHER" id="PTHR37299:SF1">
    <property type="entry name" value="STAGE 0 SPORULATION PROTEIN A HOMOLOG"/>
    <property type="match status" value="1"/>
</dbReference>
<dbReference type="SUPFAM" id="SSF52172">
    <property type="entry name" value="CheY-like"/>
    <property type="match status" value="1"/>
</dbReference>
<dbReference type="EMBL" id="VMSO01000010">
    <property type="protein sequence ID" value="KAA8501320.1"/>
    <property type="molecule type" value="Genomic_DNA"/>
</dbReference>
<dbReference type="InterPro" id="IPR046947">
    <property type="entry name" value="LytR-like"/>
</dbReference>
<dbReference type="Pfam" id="PF00072">
    <property type="entry name" value="Response_reg"/>
    <property type="match status" value="1"/>
</dbReference>
<dbReference type="GO" id="GO:0000156">
    <property type="term" value="F:phosphorelay response regulator activity"/>
    <property type="evidence" value="ECO:0007669"/>
    <property type="project" value="InterPro"/>
</dbReference>
<dbReference type="InterPro" id="IPR001789">
    <property type="entry name" value="Sig_transdc_resp-reg_receiver"/>
</dbReference>